<proteinExistence type="predicted"/>
<evidence type="ECO:0000313" key="2">
    <source>
        <dbReference type="EMBL" id="WAL60849.1"/>
    </source>
</evidence>
<dbReference type="RefSeq" id="WP_268610805.1">
    <property type="nucleotide sequence ID" value="NZ_CP113797.1"/>
</dbReference>
<evidence type="ECO:0000313" key="3">
    <source>
        <dbReference type="Proteomes" id="UP001163152"/>
    </source>
</evidence>
<evidence type="ECO:0000256" key="1">
    <source>
        <dbReference type="SAM" id="Phobius"/>
    </source>
</evidence>
<feature type="transmembrane region" description="Helical" evidence="1">
    <location>
        <begin position="61"/>
        <end position="79"/>
    </location>
</feature>
<dbReference type="AlphaFoldDB" id="A0A9E8ZCP7"/>
<reference evidence="2" key="1">
    <citation type="submission" date="2022-12" db="EMBL/GenBank/DDBJ databases">
        <title>Polyphasic identification of a Novel Hot-Spring Cyanobacterium Ocullathermofonsia sinensis gen nov. sp. nov. and Genomic Insights on its Adaptations to the Thermal Habitat.</title>
        <authorList>
            <person name="Daroch M."/>
            <person name="Tang J."/>
            <person name="Jiang Y."/>
        </authorList>
    </citation>
    <scope>NUCLEOTIDE SEQUENCE</scope>
    <source>
        <strain evidence="2">PKUAC-SCTA174</strain>
    </source>
</reference>
<organism evidence="2 3">
    <name type="scientific">Thermocoleostomius sinensis A174</name>
    <dbReference type="NCBI Taxonomy" id="2016057"/>
    <lineage>
        <taxon>Bacteria</taxon>
        <taxon>Bacillati</taxon>
        <taxon>Cyanobacteriota</taxon>
        <taxon>Cyanophyceae</taxon>
        <taxon>Oculatellales</taxon>
        <taxon>Oculatellaceae</taxon>
        <taxon>Thermocoleostomius</taxon>
    </lineage>
</organism>
<dbReference type="EMBL" id="CP113797">
    <property type="protein sequence ID" value="WAL60849.1"/>
    <property type="molecule type" value="Genomic_DNA"/>
</dbReference>
<feature type="transmembrane region" description="Helical" evidence="1">
    <location>
        <begin position="91"/>
        <end position="109"/>
    </location>
</feature>
<sequence>MSSSLDHDHDLEKTEAQQPTMFDRIFRDSAGNIVIVQPPNLPILVGVAATLLQWVSPDGNLQLGLQLVAFGVLFTWAWQELFEGVNYFRRSLGLLGLVGLVALGLRLGGL</sequence>
<keyword evidence="3" id="KW-1185">Reference proteome</keyword>
<keyword evidence="1" id="KW-1133">Transmembrane helix</keyword>
<dbReference type="KEGG" id="tsin:OXH18_02305"/>
<gene>
    <name evidence="2" type="ORF">OXH18_02305</name>
</gene>
<dbReference type="Proteomes" id="UP001163152">
    <property type="component" value="Chromosome"/>
</dbReference>
<protein>
    <submittedName>
        <fullName evidence="2">Uncharacterized protein</fullName>
    </submittedName>
</protein>
<keyword evidence="1" id="KW-0812">Transmembrane</keyword>
<name>A0A9E8ZCP7_9CYAN</name>
<keyword evidence="1" id="KW-0472">Membrane</keyword>
<accession>A0A9E8ZCP7</accession>